<dbReference type="AlphaFoldDB" id="A0A0A5FSZ0"/>
<evidence type="ECO:0000256" key="8">
    <source>
        <dbReference type="SAM" id="Phobius"/>
    </source>
</evidence>
<dbReference type="InterPro" id="IPR002758">
    <property type="entry name" value="Cation_antiport_E"/>
</dbReference>
<dbReference type="GO" id="GO:0005886">
    <property type="term" value="C:plasma membrane"/>
    <property type="evidence" value="ECO:0007669"/>
    <property type="project" value="UniProtKB-SubCell"/>
</dbReference>
<evidence type="ECO:0000313" key="9">
    <source>
        <dbReference type="EMBL" id="KGX83891.1"/>
    </source>
</evidence>
<feature type="transmembrane region" description="Helical" evidence="8">
    <location>
        <begin position="21"/>
        <end position="45"/>
    </location>
</feature>
<evidence type="ECO:0000256" key="1">
    <source>
        <dbReference type="ARBA" id="ARBA00004651"/>
    </source>
</evidence>
<evidence type="ECO:0000256" key="4">
    <source>
        <dbReference type="ARBA" id="ARBA00022475"/>
    </source>
</evidence>
<feature type="transmembrane region" description="Helical" evidence="8">
    <location>
        <begin position="57"/>
        <end position="80"/>
    </location>
</feature>
<keyword evidence="6 8" id="KW-1133">Transmembrane helix</keyword>
<keyword evidence="3" id="KW-0813">Transport</keyword>
<evidence type="ECO:0000256" key="2">
    <source>
        <dbReference type="ARBA" id="ARBA00006228"/>
    </source>
</evidence>
<evidence type="ECO:0000313" key="10">
    <source>
        <dbReference type="Proteomes" id="UP000030403"/>
    </source>
</evidence>
<comment type="similarity">
    <text evidence="2">Belongs to the CPA3 antiporters (TC 2.A.63) subunit E family.</text>
</comment>
<evidence type="ECO:0000256" key="6">
    <source>
        <dbReference type="ARBA" id="ARBA00022989"/>
    </source>
</evidence>
<accession>A0A0A5FSZ0</accession>
<dbReference type="PANTHER" id="PTHR34584">
    <property type="entry name" value="NA(+)/H(+) ANTIPORTER SUBUNIT E1"/>
    <property type="match status" value="1"/>
</dbReference>
<organism evidence="9 10">
    <name type="scientific">Pontibacillus marinus BH030004 = DSM 16465</name>
    <dbReference type="NCBI Taxonomy" id="1385511"/>
    <lineage>
        <taxon>Bacteria</taxon>
        <taxon>Bacillati</taxon>
        <taxon>Bacillota</taxon>
        <taxon>Bacilli</taxon>
        <taxon>Bacillales</taxon>
        <taxon>Bacillaceae</taxon>
        <taxon>Pontibacillus</taxon>
    </lineage>
</organism>
<keyword evidence="10" id="KW-1185">Reference proteome</keyword>
<sequence>MPFQIVLNITIAFMWMFLNEAYSFSTFFVGYVIGIILLFLLQRFIPDEFYMKRIGNIIYLILLFIKELLLSNISIVKWVYKPKLDMEPGIFAVPIDLKSNWEITLLANLITLTPGTLSIAISNDYSYIYVHAMDIGDVEEEINSIKESFERAIKEVTR</sequence>
<dbReference type="PIRSF" id="PIRSF019239">
    <property type="entry name" value="MrpE"/>
    <property type="match status" value="1"/>
</dbReference>
<evidence type="ECO:0000256" key="7">
    <source>
        <dbReference type="ARBA" id="ARBA00023136"/>
    </source>
</evidence>
<gene>
    <name evidence="9" type="ORF">N783_20780</name>
</gene>
<keyword evidence="4" id="KW-1003">Cell membrane</keyword>
<name>A0A0A5FSZ0_9BACI</name>
<dbReference type="GO" id="GO:0008324">
    <property type="term" value="F:monoatomic cation transmembrane transporter activity"/>
    <property type="evidence" value="ECO:0007669"/>
    <property type="project" value="InterPro"/>
</dbReference>
<dbReference type="STRING" id="1385511.GCA_000425225_04069"/>
<dbReference type="RefSeq" id="WP_027447549.1">
    <property type="nucleotide sequence ID" value="NZ_AULJ01000069.1"/>
</dbReference>
<keyword evidence="7 8" id="KW-0472">Membrane</keyword>
<comment type="caution">
    <text evidence="9">The sequence shown here is derived from an EMBL/GenBank/DDBJ whole genome shotgun (WGS) entry which is preliminary data.</text>
</comment>
<dbReference type="eggNOG" id="COG1863">
    <property type="taxonomic scope" value="Bacteria"/>
</dbReference>
<comment type="subcellular location">
    <subcellularLocation>
        <location evidence="1">Cell membrane</location>
        <topology evidence="1">Multi-pass membrane protein</topology>
    </subcellularLocation>
</comment>
<keyword evidence="3" id="KW-0050">Antiport</keyword>
<reference evidence="9 10" key="1">
    <citation type="submission" date="2013-08" db="EMBL/GenBank/DDBJ databases">
        <authorList>
            <person name="Huang J."/>
            <person name="Wang G."/>
        </authorList>
    </citation>
    <scope>NUCLEOTIDE SEQUENCE [LARGE SCALE GENOMIC DNA]</scope>
    <source>
        <strain evidence="9 10">BH030004</strain>
    </source>
</reference>
<dbReference type="Proteomes" id="UP000030403">
    <property type="component" value="Unassembled WGS sequence"/>
</dbReference>
<dbReference type="NCBIfam" id="NF009292">
    <property type="entry name" value="PRK12651.1-3"/>
    <property type="match status" value="1"/>
</dbReference>
<evidence type="ECO:0000256" key="5">
    <source>
        <dbReference type="ARBA" id="ARBA00022692"/>
    </source>
</evidence>
<dbReference type="EMBL" id="AVPF01000077">
    <property type="protein sequence ID" value="KGX83891.1"/>
    <property type="molecule type" value="Genomic_DNA"/>
</dbReference>
<evidence type="ECO:0000256" key="3">
    <source>
        <dbReference type="ARBA" id="ARBA00022449"/>
    </source>
</evidence>
<dbReference type="GO" id="GO:0015297">
    <property type="term" value="F:antiporter activity"/>
    <property type="evidence" value="ECO:0007669"/>
    <property type="project" value="UniProtKB-KW"/>
</dbReference>
<proteinExistence type="inferred from homology"/>
<protein>
    <submittedName>
        <fullName evidence="9">Cation:proton antiporter</fullName>
    </submittedName>
</protein>
<dbReference type="OrthoDB" id="9800498at2"/>
<keyword evidence="5 8" id="KW-0812">Transmembrane</keyword>
<dbReference type="PANTHER" id="PTHR34584:SF1">
    <property type="entry name" value="NA(+)_H(+) ANTIPORTER SUBUNIT E1"/>
    <property type="match status" value="1"/>
</dbReference>
<dbReference type="Pfam" id="PF01899">
    <property type="entry name" value="MNHE"/>
    <property type="match status" value="1"/>
</dbReference>